<organism evidence="1 2">
    <name type="scientific">Kocuria subflava</name>
    <dbReference type="NCBI Taxonomy" id="1736139"/>
    <lineage>
        <taxon>Bacteria</taxon>
        <taxon>Bacillati</taxon>
        <taxon>Actinomycetota</taxon>
        <taxon>Actinomycetes</taxon>
        <taxon>Micrococcales</taxon>
        <taxon>Micrococcaceae</taxon>
        <taxon>Kocuria</taxon>
    </lineage>
</organism>
<dbReference type="RefSeq" id="WP_119933388.1">
    <property type="nucleotide sequence ID" value="NZ_JAAVUN010000021.1"/>
</dbReference>
<comment type="caution">
    <text evidence="1">The sequence shown here is derived from an EMBL/GenBank/DDBJ whole genome shotgun (WGS) entry which is preliminary data.</text>
</comment>
<dbReference type="Proteomes" id="UP000521379">
    <property type="component" value="Unassembled WGS sequence"/>
</dbReference>
<evidence type="ECO:0000313" key="1">
    <source>
        <dbReference type="EMBL" id="NKE10321.1"/>
    </source>
</evidence>
<dbReference type="EMBL" id="JAAVUN010000021">
    <property type="protein sequence ID" value="NKE10321.1"/>
    <property type="molecule type" value="Genomic_DNA"/>
</dbReference>
<reference evidence="1 2" key="1">
    <citation type="submission" date="2020-02" db="EMBL/GenBank/DDBJ databases">
        <authorList>
            <person name="Sun Q."/>
        </authorList>
    </citation>
    <scope>NUCLEOTIDE SEQUENCE [LARGE SCALE GENOMIC DNA]</scope>
    <source>
        <strain evidence="1 2">YIM 13062</strain>
    </source>
</reference>
<protein>
    <recommendedName>
        <fullName evidence="3">DUF559 domain-containing protein</fullName>
    </recommendedName>
</protein>
<accession>A0A846U697</accession>
<proteinExistence type="predicted"/>
<evidence type="ECO:0008006" key="3">
    <source>
        <dbReference type="Google" id="ProtNLM"/>
    </source>
</evidence>
<name>A0A846U697_9MICC</name>
<evidence type="ECO:0000313" key="2">
    <source>
        <dbReference type="Proteomes" id="UP000521379"/>
    </source>
</evidence>
<sequence length="295" mass="33149">MDADPCMRQIAHGYWARWPDANLALELEHWEKAALLQPELGPDARVSHLSAGVLWGFPLSPGMAWVHDLLGEPIRLPRQDLRPHLSLRSGRPSQTALGHVMHRGLGLEDVTGLWGAQVTSAVETLLALQPLLPGWRGVAAVDFLLAYGDAMDLRRPMTVAELETHLDDLPAGTRGTPAMRRSLKHAADRTWSPMETVLRLLVVHFGFPPPVMNYGVMLPDGSKAYIDLAWPTYKVGLEYNGRGHYLNAGYSEEMHRFNQLGEDGWQMRNVLLNDLKLPTRVHSLYQWLEPFLPRV</sequence>
<keyword evidence="2" id="KW-1185">Reference proteome</keyword>
<dbReference type="AlphaFoldDB" id="A0A846U697"/>
<gene>
    <name evidence="1" type="ORF">GTW58_10340</name>
</gene>